<dbReference type="PROSITE" id="PS51318">
    <property type="entry name" value="TAT"/>
    <property type="match status" value="1"/>
</dbReference>
<keyword evidence="1" id="KW-0411">Iron-sulfur</keyword>
<reference evidence="3 4" key="1">
    <citation type="submission" date="2018-02" db="EMBL/GenBank/DDBJ databases">
        <title>Genome sequence of Desulfovibrio carbinolicus DSM 3852.</title>
        <authorList>
            <person name="Wilbanks E."/>
            <person name="Skennerton C.T."/>
            <person name="Orphan V.J."/>
        </authorList>
    </citation>
    <scope>NUCLEOTIDE SEQUENCE [LARGE SCALE GENOMIC DNA]</scope>
    <source>
        <strain evidence="3 4">DSM 3852</strain>
    </source>
</reference>
<dbReference type="KEGG" id="dcb:C3Y92_06220"/>
<dbReference type="EMBL" id="CP026538">
    <property type="protein sequence ID" value="QAZ66856.1"/>
    <property type="molecule type" value="Genomic_DNA"/>
</dbReference>
<keyword evidence="4" id="KW-1185">Reference proteome</keyword>
<evidence type="ECO:0000256" key="2">
    <source>
        <dbReference type="SAM" id="MobiDB-lite"/>
    </source>
</evidence>
<feature type="compositionally biased region" description="Pro residues" evidence="2">
    <location>
        <begin position="55"/>
        <end position="65"/>
    </location>
</feature>
<keyword evidence="1" id="KW-0408">Iron</keyword>
<dbReference type="Pfam" id="PF14196">
    <property type="entry name" value="ATC_hydrolase"/>
    <property type="match status" value="1"/>
</dbReference>
<gene>
    <name evidence="3" type="ORF">C3Y92_06220</name>
</gene>
<protein>
    <recommendedName>
        <fullName evidence="5">L-2-amino-thiazoline-4-carboxylic acid hydrolase</fullName>
    </recommendedName>
</protein>
<organism evidence="3 4">
    <name type="scientific">Solidesulfovibrio carbinolicus</name>
    <dbReference type="NCBI Taxonomy" id="296842"/>
    <lineage>
        <taxon>Bacteria</taxon>
        <taxon>Pseudomonadati</taxon>
        <taxon>Thermodesulfobacteriota</taxon>
        <taxon>Desulfovibrionia</taxon>
        <taxon>Desulfovibrionales</taxon>
        <taxon>Desulfovibrionaceae</taxon>
        <taxon>Solidesulfovibrio</taxon>
    </lineage>
</organism>
<dbReference type="GO" id="GO:0051536">
    <property type="term" value="F:iron-sulfur cluster binding"/>
    <property type="evidence" value="ECO:0007669"/>
    <property type="project" value="UniProtKB-KW"/>
</dbReference>
<dbReference type="InterPro" id="IPR006311">
    <property type="entry name" value="TAT_signal"/>
</dbReference>
<evidence type="ECO:0008006" key="5">
    <source>
        <dbReference type="Google" id="ProtNLM"/>
    </source>
</evidence>
<feature type="region of interest" description="Disordered" evidence="2">
    <location>
        <begin position="46"/>
        <end position="65"/>
    </location>
</feature>
<accession>A0A4P6HJT0</accession>
<evidence type="ECO:0000313" key="3">
    <source>
        <dbReference type="EMBL" id="QAZ66856.1"/>
    </source>
</evidence>
<dbReference type="RefSeq" id="WP_129350766.1">
    <property type="nucleotide sequence ID" value="NZ_CP026538.1"/>
</dbReference>
<sequence>MLHHPFASHTQEAAGLSRRAVLKAGLVGACTLLTPCAAWAAAKKEHPADPKAAPKTPPGPAPATPEPGYYMANKAKFIADFKGVCGGAEKWMAARIPAPTAKAAADDALRRFELLLPTLPDLGGTANRNQPFITMAGWLAALCQAMREKGMTAKDSGRLLYDLYAADWASVPPAKAQAMGAALFTPAAQESIKLWAETTQKRLLPGDWVVRYVAPDKTFDVGYDYLECGACKYFKAQGVAEVAPYYCLNDFLASRAQGTGLSRQHTIAQGDPLCDFRYKRGRPVTQDWNTETPKFKVG</sequence>
<dbReference type="OrthoDB" id="9805176at2"/>
<dbReference type="Proteomes" id="UP000293296">
    <property type="component" value="Chromosome"/>
</dbReference>
<name>A0A4P6HJT0_9BACT</name>
<keyword evidence="1" id="KW-0479">Metal-binding</keyword>
<proteinExistence type="predicted"/>
<evidence type="ECO:0000313" key="4">
    <source>
        <dbReference type="Proteomes" id="UP000293296"/>
    </source>
</evidence>
<dbReference type="AlphaFoldDB" id="A0A4P6HJT0"/>
<evidence type="ECO:0000256" key="1">
    <source>
        <dbReference type="ARBA" id="ARBA00023014"/>
    </source>
</evidence>
<dbReference type="InterPro" id="IPR026002">
    <property type="entry name" value="ATC_hydrolase-like"/>
</dbReference>